<evidence type="ECO:0000256" key="7">
    <source>
        <dbReference type="SAM" id="Phobius"/>
    </source>
</evidence>
<feature type="transmembrane region" description="Helical" evidence="7">
    <location>
        <begin position="33"/>
        <end position="55"/>
    </location>
</feature>
<evidence type="ECO:0000256" key="6">
    <source>
        <dbReference type="SAM" id="MobiDB-lite"/>
    </source>
</evidence>
<evidence type="ECO:0000313" key="11">
    <source>
        <dbReference type="WBParaSite" id="HDID_0000013201-mRNA-1"/>
    </source>
</evidence>
<dbReference type="OrthoDB" id="4139357at2759"/>
<accession>A0A158QBL0</accession>
<dbReference type="PANTHER" id="PTHR23511:SF45">
    <property type="entry name" value="SVOP LIKE"/>
    <property type="match status" value="1"/>
</dbReference>
<dbReference type="GO" id="GO:0022857">
    <property type="term" value="F:transmembrane transporter activity"/>
    <property type="evidence" value="ECO:0007669"/>
    <property type="project" value="InterPro"/>
</dbReference>
<evidence type="ECO:0000256" key="5">
    <source>
        <dbReference type="ARBA" id="ARBA00023136"/>
    </source>
</evidence>
<organism evidence="11">
    <name type="scientific">Hymenolepis diminuta</name>
    <name type="common">Rat tapeworm</name>
    <dbReference type="NCBI Taxonomy" id="6216"/>
    <lineage>
        <taxon>Eukaryota</taxon>
        <taxon>Metazoa</taxon>
        <taxon>Spiralia</taxon>
        <taxon>Lophotrochozoa</taxon>
        <taxon>Platyhelminthes</taxon>
        <taxon>Cestoda</taxon>
        <taxon>Eucestoda</taxon>
        <taxon>Cyclophyllidea</taxon>
        <taxon>Hymenolepididae</taxon>
        <taxon>Hymenolepis</taxon>
    </lineage>
</organism>
<dbReference type="Proteomes" id="UP000274504">
    <property type="component" value="Unassembled WGS sequence"/>
</dbReference>
<comment type="subcellular location">
    <subcellularLocation>
        <location evidence="1">Membrane</location>
        <topology evidence="1">Multi-pass membrane protein</topology>
    </subcellularLocation>
</comment>
<dbReference type="STRING" id="6216.A0A158QBL0"/>
<dbReference type="SUPFAM" id="SSF103473">
    <property type="entry name" value="MFS general substrate transporter"/>
    <property type="match status" value="1"/>
</dbReference>
<feature type="domain" description="Major facilitator superfamily (MFS) profile" evidence="8">
    <location>
        <begin position="33"/>
        <end position="433"/>
    </location>
</feature>
<dbReference type="PROSITE" id="PS50850">
    <property type="entry name" value="MFS"/>
    <property type="match status" value="1"/>
</dbReference>
<sequence length="467" mass="51364">ETINQTDKSEQHKTYTIEEAVEAYGFGRFQFSVITICGILQAANAMEMLLLSVLGPTLRCAWHLDSSQVALITTVVFLGFFFGAPVWGLFSDKFGRKRCFLVVLFWVSYTGLATSLSPNFTWLIILRGLVGFGMAGEEIIRISAFQLLPESVHYLMTANRKKEAEQVIKRMAGLNGRVPLEGELVHSISATSEVELGKLSHLWAPGFRMLSAMQPLLWFGAAFCYYGIILISSTLFSVRGTCYKGFDLCDFEGFFSLLLTELVQQPDYNGFSLNKTAVVDQSCCAVFSKDDYLSMLISSLGEFTVIPLIIITNECLGRRTSMSLIAVLSALLFVILDVCMPKAVSIGILFVIRAFASGMFSIVYLYTNEVYPTTIRSLGQGVCSSFARLGAMSTPYVAEVVMPDISSLLGLSLYSSICILCAVIALFLPIETKGRVLQSSVADTTEVRFHQPSSRPSTANPTPPIRS</sequence>
<evidence type="ECO:0000313" key="9">
    <source>
        <dbReference type="EMBL" id="VDL11751.1"/>
    </source>
</evidence>
<feature type="transmembrane region" description="Helical" evidence="7">
    <location>
        <begin position="67"/>
        <end position="90"/>
    </location>
</feature>
<feature type="transmembrane region" description="Helical" evidence="7">
    <location>
        <begin position="292"/>
        <end position="310"/>
    </location>
</feature>
<evidence type="ECO:0000256" key="3">
    <source>
        <dbReference type="ARBA" id="ARBA00022692"/>
    </source>
</evidence>
<keyword evidence="5 7" id="KW-0472">Membrane</keyword>
<dbReference type="Pfam" id="PF07690">
    <property type="entry name" value="MFS_1"/>
    <property type="match status" value="2"/>
</dbReference>
<evidence type="ECO:0000313" key="10">
    <source>
        <dbReference type="Proteomes" id="UP000274504"/>
    </source>
</evidence>
<feature type="transmembrane region" description="Helical" evidence="7">
    <location>
        <begin position="322"/>
        <end position="339"/>
    </location>
</feature>
<dbReference type="WBParaSite" id="HDID_0000013201-mRNA-1">
    <property type="protein sequence ID" value="HDID_0000013201-mRNA-1"/>
    <property type="gene ID" value="HDID_0000013201"/>
</dbReference>
<feature type="transmembrane region" description="Helical" evidence="7">
    <location>
        <begin position="102"/>
        <end position="125"/>
    </location>
</feature>
<name>A0A158QBL0_HYMDI</name>
<protein>
    <submittedName>
        <fullName evidence="11">MFS domain-containing protein</fullName>
    </submittedName>
</protein>
<dbReference type="InterPro" id="IPR020846">
    <property type="entry name" value="MFS_dom"/>
</dbReference>
<keyword evidence="3 7" id="KW-0812">Transmembrane</keyword>
<dbReference type="PANTHER" id="PTHR23511">
    <property type="entry name" value="SYNAPTIC VESICLE GLYCOPROTEIN 2"/>
    <property type="match status" value="1"/>
</dbReference>
<feature type="transmembrane region" description="Helical" evidence="7">
    <location>
        <begin position="216"/>
        <end position="238"/>
    </location>
</feature>
<reference evidence="11" key="1">
    <citation type="submission" date="2016-04" db="UniProtKB">
        <authorList>
            <consortium name="WormBaseParasite"/>
        </authorList>
    </citation>
    <scope>IDENTIFICATION</scope>
</reference>
<proteinExistence type="predicted"/>
<evidence type="ECO:0000259" key="8">
    <source>
        <dbReference type="PROSITE" id="PS50850"/>
    </source>
</evidence>
<keyword evidence="2" id="KW-0813">Transport</keyword>
<feature type="transmembrane region" description="Helical" evidence="7">
    <location>
        <begin position="411"/>
        <end position="430"/>
    </location>
</feature>
<gene>
    <name evidence="9" type="ORF">HDID_LOCUS133</name>
</gene>
<reference evidence="9 10" key="2">
    <citation type="submission" date="2018-11" db="EMBL/GenBank/DDBJ databases">
        <authorList>
            <consortium name="Pathogen Informatics"/>
        </authorList>
    </citation>
    <scope>NUCLEOTIDE SEQUENCE [LARGE SCALE GENOMIC DNA]</scope>
</reference>
<dbReference type="Gene3D" id="1.20.1250.20">
    <property type="entry name" value="MFS general substrate transporter like domains"/>
    <property type="match status" value="2"/>
</dbReference>
<evidence type="ECO:0000256" key="2">
    <source>
        <dbReference type="ARBA" id="ARBA00022448"/>
    </source>
</evidence>
<dbReference type="GO" id="GO:0016020">
    <property type="term" value="C:membrane"/>
    <property type="evidence" value="ECO:0007669"/>
    <property type="project" value="UniProtKB-SubCell"/>
</dbReference>
<feature type="compositionally biased region" description="Polar residues" evidence="6">
    <location>
        <begin position="451"/>
        <end position="460"/>
    </location>
</feature>
<dbReference type="EMBL" id="UYSG01000013">
    <property type="protein sequence ID" value="VDL11751.1"/>
    <property type="molecule type" value="Genomic_DNA"/>
</dbReference>
<keyword evidence="4 7" id="KW-1133">Transmembrane helix</keyword>
<dbReference type="AlphaFoldDB" id="A0A158QBL0"/>
<feature type="transmembrane region" description="Helical" evidence="7">
    <location>
        <begin position="346"/>
        <end position="366"/>
    </location>
</feature>
<dbReference type="InterPro" id="IPR011701">
    <property type="entry name" value="MFS"/>
</dbReference>
<evidence type="ECO:0000256" key="4">
    <source>
        <dbReference type="ARBA" id="ARBA00022989"/>
    </source>
</evidence>
<evidence type="ECO:0000256" key="1">
    <source>
        <dbReference type="ARBA" id="ARBA00004141"/>
    </source>
</evidence>
<feature type="region of interest" description="Disordered" evidence="6">
    <location>
        <begin position="447"/>
        <end position="467"/>
    </location>
</feature>
<dbReference type="InterPro" id="IPR036259">
    <property type="entry name" value="MFS_trans_sf"/>
</dbReference>